<dbReference type="InterPro" id="IPR001199">
    <property type="entry name" value="Cyt_B5-like_heme/steroid-bd"/>
</dbReference>
<evidence type="ECO:0000313" key="7">
    <source>
        <dbReference type="EMBL" id="KAL0994770.1"/>
    </source>
</evidence>
<evidence type="ECO:0000256" key="1">
    <source>
        <dbReference type="ARBA" id="ARBA00037690"/>
    </source>
</evidence>
<dbReference type="Proteomes" id="UP001557470">
    <property type="component" value="Unassembled WGS sequence"/>
</dbReference>
<evidence type="ECO:0000256" key="2">
    <source>
        <dbReference type="ARBA" id="ARBA00038357"/>
    </source>
</evidence>
<dbReference type="EMBL" id="JAGEUA010000003">
    <property type="protein sequence ID" value="KAL0994770.1"/>
    <property type="molecule type" value="Genomic_DNA"/>
</dbReference>
<feature type="chain" id="PRO_5044881892" description="Neuferricin" evidence="5">
    <location>
        <begin position="20"/>
        <end position="249"/>
    </location>
</feature>
<evidence type="ECO:0000313" key="8">
    <source>
        <dbReference type="Proteomes" id="UP001557470"/>
    </source>
</evidence>
<dbReference type="InterPro" id="IPR036400">
    <property type="entry name" value="Cyt_B5-like_heme/steroid_sf"/>
</dbReference>
<reference evidence="7 8" key="1">
    <citation type="submission" date="2024-06" db="EMBL/GenBank/DDBJ databases">
        <authorList>
            <person name="Pan Q."/>
            <person name="Wen M."/>
            <person name="Jouanno E."/>
            <person name="Zahm M."/>
            <person name="Klopp C."/>
            <person name="Cabau C."/>
            <person name="Louis A."/>
            <person name="Berthelot C."/>
            <person name="Parey E."/>
            <person name="Roest Crollius H."/>
            <person name="Montfort J."/>
            <person name="Robinson-Rechavi M."/>
            <person name="Bouchez O."/>
            <person name="Lampietro C."/>
            <person name="Lopez Roques C."/>
            <person name="Donnadieu C."/>
            <person name="Postlethwait J."/>
            <person name="Bobe J."/>
            <person name="Verreycken H."/>
            <person name="Guiguen Y."/>
        </authorList>
    </citation>
    <scope>NUCLEOTIDE SEQUENCE [LARGE SCALE GENOMIC DNA]</scope>
    <source>
        <strain evidence="7">Up_M1</strain>
        <tissue evidence="7">Testis</tissue>
    </source>
</reference>
<protein>
    <recommendedName>
        <fullName evidence="3">Neuferricin</fullName>
    </recommendedName>
    <alternativeName>
        <fullName evidence="4">Cytochrome b5 domain-containing protein 2</fullName>
    </alternativeName>
</protein>
<proteinExistence type="inferred from homology"/>
<comment type="function">
    <text evidence="1">Heme-binding protein which promotes neuronal but not astrocyte differentiation.</text>
</comment>
<dbReference type="Pfam" id="PF00173">
    <property type="entry name" value="Cyt-b5"/>
    <property type="match status" value="1"/>
</dbReference>
<evidence type="ECO:0000256" key="3">
    <source>
        <dbReference type="ARBA" id="ARBA00039568"/>
    </source>
</evidence>
<evidence type="ECO:0000256" key="5">
    <source>
        <dbReference type="SAM" id="SignalP"/>
    </source>
</evidence>
<evidence type="ECO:0000259" key="6">
    <source>
        <dbReference type="SMART" id="SM01117"/>
    </source>
</evidence>
<comment type="caution">
    <text evidence="7">The sequence shown here is derived from an EMBL/GenBank/DDBJ whole genome shotgun (WGS) entry which is preliminary data.</text>
</comment>
<evidence type="ECO:0000256" key="4">
    <source>
        <dbReference type="ARBA" id="ARBA00042241"/>
    </source>
</evidence>
<dbReference type="SMART" id="SM01117">
    <property type="entry name" value="Cyt-b5"/>
    <property type="match status" value="1"/>
</dbReference>
<gene>
    <name evidence="7" type="ORF">UPYG_G00126950</name>
</gene>
<organism evidence="7 8">
    <name type="scientific">Umbra pygmaea</name>
    <name type="common">Eastern mudminnow</name>
    <dbReference type="NCBI Taxonomy" id="75934"/>
    <lineage>
        <taxon>Eukaryota</taxon>
        <taxon>Metazoa</taxon>
        <taxon>Chordata</taxon>
        <taxon>Craniata</taxon>
        <taxon>Vertebrata</taxon>
        <taxon>Euteleostomi</taxon>
        <taxon>Actinopterygii</taxon>
        <taxon>Neopterygii</taxon>
        <taxon>Teleostei</taxon>
        <taxon>Protacanthopterygii</taxon>
        <taxon>Esociformes</taxon>
        <taxon>Umbridae</taxon>
        <taxon>Umbra</taxon>
    </lineage>
</organism>
<dbReference type="SUPFAM" id="SSF55856">
    <property type="entry name" value="Cytochrome b5-like heme/steroid binding domain"/>
    <property type="match status" value="1"/>
</dbReference>
<dbReference type="PANTHER" id="PTHR10281">
    <property type="entry name" value="MEMBRANE-ASSOCIATED PROGESTERONE RECEPTOR COMPONENT-RELATED"/>
    <property type="match status" value="1"/>
</dbReference>
<feature type="signal peptide" evidence="5">
    <location>
        <begin position="1"/>
        <end position="19"/>
    </location>
</feature>
<comment type="similarity">
    <text evidence="2">Belongs to the cytochrome b5 family. MAPR subfamily.</text>
</comment>
<keyword evidence="8" id="KW-1185">Reference proteome</keyword>
<dbReference type="PANTHER" id="PTHR10281:SF4">
    <property type="entry name" value="NEUFERRICIN"/>
    <property type="match status" value="1"/>
</dbReference>
<feature type="domain" description="Cytochrome b5 heme-binding" evidence="6">
    <location>
        <begin position="39"/>
        <end position="135"/>
    </location>
</feature>
<dbReference type="InterPro" id="IPR050577">
    <property type="entry name" value="MAPR/NEUFC/NENF-like"/>
</dbReference>
<dbReference type="Gene3D" id="3.10.120.10">
    <property type="entry name" value="Cytochrome b5-like heme/steroid binding domain"/>
    <property type="match status" value="1"/>
</dbReference>
<dbReference type="AlphaFoldDB" id="A0ABD0X711"/>
<accession>A0ABD0X711</accession>
<sequence length="249" mass="27502">MLGFLISFTFVLVAIIILQQDWVQISNTTPSTSPPARLITKDELSLYIGEEDSNGLYLAILGQVFDVEKGMKHYGPGGSYNFFAGKDASLAFVTGDFTDTGLTDDVSSLSPAQVVALYDWLAFYHKDYKPVGRLVGRFYSEMGEPTEALLKVEASLEEGRRLKDQAQAENQQLPACNSEWSAVTKGRVWCSNRSGGVHREWAGVPRKLFSPGSGRFRCVCVQNSSNVENANIRQYEDCPPHAESCTVPE</sequence>
<name>A0ABD0X711_UMBPY</name>
<keyword evidence="5" id="KW-0732">Signal</keyword>